<name>A0ABR9EVW0_PSEVC</name>
<dbReference type="InterPro" id="IPR052340">
    <property type="entry name" value="RNase_Y/CdgJ"/>
</dbReference>
<gene>
    <name evidence="2" type="ORF">PCARR_b0702</name>
</gene>
<dbReference type="InterPro" id="IPR001633">
    <property type="entry name" value="EAL_dom"/>
</dbReference>
<dbReference type="EMBL" id="AQGW01000025">
    <property type="protein sequence ID" value="MBE0384684.1"/>
    <property type="molecule type" value="Genomic_DNA"/>
</dbReference>
<dbReference type="SUPFAM" id="SSF109604">
    <property type="entry name" value="HD-domain/PDEase-like"/>
    <property type="match status" value="1"/>
</dbReference>
<dbReference type="PROSITE" id="PS51833">
    <property type="entry name" value="HDOD"/>
    <property type="match status" value="1"/>
</dbReference>
<protein>
    <recommendedName>
        <fullName evidence="1">HDOD domain-containing protein</fullName>
    </recommendedName>
</protein>
<dbReference type="Gene3D" id="1.10.3210.10">
    <property type="entry name" value="Hypothetical protein af1432"/>
    <property type="match status" value="1"/>
</dbReference>
<proteinExistence type="predicted"/>
<dbReference type="Gene3D" id="3.20.20.450">
    <property type="entry name" value="EAL domain"/>
    <property type="match status" value="1"/>
</dbReference>
<dbReference type="InterPro" id="IPR035919">
    <property type="entry name" value="EAL_sf"/>
</dbReference>
<dbReference type="Proteomes" id="UP000615003">
    <property type="component" value="Unassembled WGS sequence"/>
</dbReference>
<comment type="caution">
    <text evidence="2">The sequence shown here is derived from an EMBL/GenBank/DDBJ whole genome shotgun (WGS) entry which is preliminary data.</text>
</comment>
<evidence type="ECO:0000313" key="2">
    <source>
        <dbReference type="EMBL" id="MBE0384684.1"/>
    </source>
</evidence>
<feature type="domain" description="HDOD" evidence="1">
    <location>
        <begin position="210"/>
        <end position="396"/>
    </location>
</feature>
<reference evidence="2 3" key="1">
    <citation type="submission" date="2015-06" db="EMBL/GenBank/DDBJ databases">
        <title>Genome sequence of Pseudoalteromonas carrageenovora.</title>
        <authorList>
            <person name="Xie B.-B."/>
            <person name="Rong J.-C."/>
            <person name="Qin Q.-L."/>
            <person name="Zhang Y.-Z."/>
        </authorList>
    </citation>
    <scope>NUCLEOTIDE SEQUENCE [LARGE SCALE GENOMIC DNA]</scope>
    <source>
        <strain evidence="2 3">IAM 12662</strain>
    </source>
</reference>
<dbReference type="PANTHER" id="PTHR33525">
    <property type="match status" value="1"/>
</dbReference>
<dbReference type="PANTHER" id="PTHR33525:SF4">
    <property type="entry name" value="CYCLIC DI-GMP PHOSPHODIESTERASE CDGJ"/>
    <property type="match status" value="1"/>
</dbReference>
<keyword evidence="3" id="KW-1185">Reference proteome</keyword>
<dbReference type="InterPro" id="IPR014408">
    <property type="entry name" value="dGMP_Pdiesterase_EAL/HD-GYP"/>
</dbReference>
<dbReference type="InterPro" id="IPR013976">
    <property type="entry name" value="HDOD"/>
</dbReference>
<organism evidence="2 3">
    <name type="scientific">Pseudoalteromonas carrageenovora IAM 12662</name>
    <dbReference type="NCBI Taxonomy" id="1314868"/>
    <lineage>
        <taxon>Bacteria</taxon>
        <taxon>Pseudomonadati</taxon>
        <taxon>Pseudomonadota</taxon>
        <taxon>Gammaproteobacteria</taxon>
        <taxon>Alteromonadales</taxon>
        <taxon>Pseudoalteromonadaceae</taxon>
        <taxon>Pseudoalteromonas</taxon>
    </lineage>
</organism>
<dbReference type="Pfam" id="PF08668">
    <property type="entry name" value="HDOD"/>
    <property type="match status" value="1"/>
</dbReference>
<sequence length="415" mass="47379">MVLVNLIKVGNVSVFVARQAIFNRRQNVVAYELLFRDSPKNYFPDICEGEATARLIMENQLNLGTRHITSGKKALINIGPESLELDLCAFLPCQDVVIELLETIEPNDENYEMCRDLFHRNYKLALDDFVYKPQWDRFLKLVKLIKFDISITPLSEITPVIKKLQKHKKIKLLAEKLETQEDFELAHKMGFDYFQGYFFAKPTMVKQNDIDYNYALVVAIYAEIMKPSPDIKAIAGLFELDAALAYKLLRLINSGVFPIQSKISSLKQALVYLGHERLKKFVSLIVTAHTAGKKPAELMQVCVVRARFCELIAKKVAKQQSGEAFLTGLFSLLDAILDQPMSLLVEKLPFPDEIKAALLNEKNTLYYILNVVKAYETGSWWALEQAVILINLDSKVLPNLYQQAVDWADNYKNKS</sequence>
<evidence type="ECO:0000259" key="1">
    <source>
        <dbReference type="PROSITE" id="PS51833"/>
    </source>
</evidence>
<accession>A0ABR9EVW0</accession>
<dbReference type="Pfam" id="PF00563">
    <property type="entry name" value="EAL"/>
    <property type="match status" value="1"/>
</dbReference>
<dbReference type="SMART" id="SM00052">
    <property type="entry name" value="EAL"/>
    <property type="match status" value="1"/>
</dbReference>
<evidence type="ECO:0000313" key="3">
    <source>
        <dbReference type="Proteomes" id="UP000615003"/>
    </source>
</evidence>
<dbReference type="PIRSF" id="PIRSF003180">
    <property type="entry name" value="DiGMPpdiest_YuxH"/>
    <property type="match status" value="1"/>
</dbReference>
<dbReference type="SUPFAM" id="SSF141868">
    <property type="entry name" value="EAL domain-like"/>
    <property type="match status" value="1"/>
</dbReference>